<dbReference type="InterPro" id="IPR005901">
    <property type="entry name" value="GLPGLI"/>
</dbReference>
<protein>
    <submittedName>
        <fullName evidence="1">GLPGLI family protein</fullName>
    </submittedName>
</protein>
<organism evidence="1 2">
    <name type="scientific">Kaistella haifensis DSM 19056</name>
    <dbReference type="NCBI Taxonomy" id="1450526"/>
    <lineage>
        <taxon>Bacteria</taxon>
        <taxon>Pseudomonadati</taxon>
        <taxon>Bacteroidota</taxon>
        <taxon>Flavobacteriia</taxon>
        <taxon>Flavobacteriales</taxon>
        <taxon>Weeksellaceae</taxon>
        <taxon>Chryseobacterium group</taxon>
        <taxon>Kaistella</taxon>
    </lineage>
</organism>
<gene>
    <name evidence="1" type="ORF">AP75_08025</name>
</gene>
<keyword evidence="2" id="KW-1185">Reference proteome</keyword>
<accession>A0A2D0A692</accession>
<dbReference type="Pfam" id="PF09697">
    <property type="entry name" value="Porph_ging"/>
    <property type="match status" value="1"/>
</dbReference>
<dbReference type="Proteomes" id="UP000197587">
    <property type="component" value="Unassembled WGS sequence"/>
</dbReference>
<evidence type="ECO:0000313" key="1">
    <source>
        <dbReference type="EMBL" id="OWK98038.1"/>
    </source>
</evidence>
<dbReference type="EMBL" id="JASZ02000015">
    <property type="protein sequence ID" value="OWK98038.1"/>
    <property type="molecule type" value="Genomic_DNA"/>
</dbReference>
<evidence type="ECO:0000313" key="2">
    <source>
        <dbReference type="Proteomes" id="UP000197587"/>
    </source>
</evidence>
<dbReference type="NCBIfam" id="TIGR01200">
    <property type="entry name" value="GLPGLI"/>
    <property type="match status" value="1"/>
</dbReference>
<reference evidence="1 2" key="1">
    <citation type="submission" date="2014-01" db="EMBL/GenBank/DDBJ databases">
        <authorList>
            <consortium name="Genome Consortium for Active Teaching"/>
            <person name="Sontag T.C."/>
            <person name="Newman J.D."/>
        </authorList>
    </citation>
    <scope>NUCLEOTIDE SEQUENCE [LARGE SCALE GENOMIC DNA]</scope>
    <source>
        <strain evidence="1 2">DSM 19056</strain>
    </source>
</reference>
<name>A0A2D0A692_9FLAO</name>
<reference evidence="1 2" key="2">
    <citation type="submission" date="2017-05" db="EMBL/GenBank/DDBJ databases">
        <title>Genome of Chryseobacterium haifense.</title>
        <authorList>
            <person name="Newman J.D."/>
        </authorList>
    </citation>
    <scope>NUCLEOTIDE SEQUENCE [LARGE SCALE GENOMIC DNA]</scope>
    <source>
        <strain evidence="1 2">DSM 19056</strain>
    </source>
</reference>
<dbReference type="RefSeq" id="WP_051872549.1">
    <property type="nucleotide sequence ID" value="NZ_JASZ02000015.1"/>
</dbReference>
<dbReference type="AlphaFoldDB" id="A0A2D0A692"/>
<sequence>MKDIRIALILLFLGLLCINAQSKRFYYNLHFKKNAVDTVYSKDILVLEINKKSNVFLSDEYIVSDSLNKVNKDNQSFAYPKFKNVVEYRQSDKSFNFINNLSMNYYQFNAKKEINWKIVNDKKKIGNFEVIRATTNYGGRNWTAWYCSEISLPYGPYVFYGLPGLILEIYDDEYNFHFSFIQNKNYNIELNSSDIIKNLFNDRKVDIKEKDWQKVQLNYYNNPIPEYKSGKAFITKDSGEQYGQNDYRELEKAIQNQIKKFNNPIELDKTVHYPEN</sequence>
<proteinExistence type="predicted"/>
<comment type="caution">
    <text evidence="1">The sequence shown here is derived from an EMBL/GenBank/DDBJ whole genome shotgun (WGS) entry which is preliminary data.</text>
</comment>